<comment type="caution">
    <text evidence="1">The sequence shown here is derived from an EMBL/GenBank/DDBJ whole genome shotgun (WGS) entry which is preliminary data.</text>
</comment>
<dbReference type="InterPro" id="IPR011009">
    <property type="entry name" value="Kinase-like_dom_sf"/>
</dbReference>
<dbReference type="PANTHER" id="PTHR36091:SF2">
    <property type="entry name" value="AMINOGLYCOSIDE PHOSPHOTRANSFERASE DOMAIN-CONTAINING PROTEIN"/>
    <property type="match status" value="1"/>
</dbReference>
<proteinExistence type="predicted"/>
<name>A0A0F8TY85_9EURO</name>
<dbReference type="PANTHER" id="PTHR36091">
    <property type="entry name" value="ALTERED INHERITANCE OF MITOCHONDRIA PROTEIN 9, MITOCHONDRIAL"/>
    <property type="match status" value="1"/>
</dbReference>
<evidence type="ECO:0000313" key="1">
    <source>
        <dbReference type="EMBL" id="KKK12474.1"/>
    </source>
</evidence>
<dbReference type="AlphaFoldDB" id="A0A0F8TY85"/>
<organism evidence="1 2">
    <name type="scientific">Aspergillus ochraceoroseus</name>
    <dbReference type="NCBI Taxonomy" id="138278"/>
    <lineage>
        <taxon>Eukaryota</taxon>
        <taxon>Fungi</taxon>
        <taxon>Dikarya</taxon>
        <taxon>Ascomycota</taxon>
        <taxon>Pezizomycotina</taxon>
        <taxon>Eurotiomycetes</taxon>
        <taxon>Eurotiomycetidae</taxon>
        <taxon>Eurotiales</taxon>
        <taxon>Aspergillaceae</taxon>
        <taxon>Aspergillus</taxon>
        <taxon>Aspergillus subgen. Nidulantes</taxon>
    </lineage>
</organism>
<dbReference type="Gene3D" id="3.90.1200.10">
    <property type="match status" value="1"/>
</dbReference>
<feature type="non-terminal residue" evidence="1">
    <location>
        <position position="1"/>
    </location>
</feature>
<gene>
    <name evidence="1" type="ORF">AOCH_001916</name>
</gene>
<keyword evidence="2" id="KW-1185">Reference proteome</keyword>
<evidence type="ECO:0000313" key="2">
    <source>
        <dbReference type="Proteomes" id="UP000034947"/>
    </source>
</evidence>
<dbReference type="GO" id="GO:0005739">
    <property type="term" value="C:mitochondrion"/>
    <property type="evidence" value="ECO:0007669"/>
    <property type="project" value="TreeGrafter"/>
</dbReference>
<dbReference type="OrthoDB" id="10003767at2759"/>
<protein>
    <submittedName>
        <fullName evidence="1">Uncharacterized protein</fullName>
    </submittedName>
</protein>
<dbReference type="VEuPathDB" id="FungiDB:P175DRAFT_0515195"/>
<dbReference type="SUPFAM" id="SSF56112">
    <property type="entry name" value="Protein kinase-like (PK-like)"/>
    <property type="match status" value="1"/>
</dbReference>
<dbReference type="InterPro" id="IPR051035">
    <property type="entry name" value="Mito_inheritance_9"/>
</dbReference>
<dbReference type="Proteomes" id="UP000034947">
    <property type="component" value="Unassembled WGS sequence"/>
</dbReference>
<sequence length="434" mass="50189">TLETRDLFKYTSGRFLYNEEARLRERYVKFDPDGLRREVERHLGSSHGQAGEITKIGEGGFNRVLLLTMQDGFEAIIKIPYQIAGPRHFVTASEAATLQFLYSKGIPAAGVGLKTTWLEMSKHKTHKLASSLVEIEKKFFNLPFRSTGSIYFKDDIPSDLQAPLYDEAGTDSNTFCIGPTADYMFWRGRRASLDIFRGPWVDPCDYLTSIAQKEIEWLRHYGKLSKLDFPHNDLNPNNIFVSPDSGAISCIIDWQHTTVEPRLLVAGHPRAFENPDLEQPADLKEPLLPSDYKSLPGQAKAQADELYRRRLLFYYYRIFSGHLNKPHLQALRDPILLPRQHLVDRRCPVKFTDAELDGFTEQEQMWFDLNKLVNYWRDEIGINEDGWVSNDRYEDTVRKTTQLKESLVEAADGDEEDIRLLNEGWMFRDREEID</sequence>
<reference evidence="1 2" key="1">
    <citation type="submission" date="2015-02" db="EMBL/GenBank/DDBJ databases">
        <title>Draft Genome Sequences of Two Closely-Related Aflatoxigenic Aspergillus Species Obtained from the Cote d'Ivoire.</title>
        <authorList>
            <person name="Moore G.G."/>
            <person name="Beltz S.B."/>
            <person name="Mack B.M."/>
        </authorList>
    </citation>
    <scope>NUCLEOTIDE SEQUENCE [LARGE SCALE GENOMIC DNA]</scope>
    <source>
        <strain evidence="1 2">SRRC1432</strain>
    </source>
</reference>
<dbReference type="EMBL" id="JYKN01003457">
    <property type="protein sequence ID" value="KKK12474.1"/>
    <property type="molecule type" value="Genomic_DNA"/>
</dbReference>
<accession>A0A0F8TY85</accession>